<evidence type="ECO:0000313" key="9">
    <source>
        <dbReference type="Proteomes" id="UP000515369"/>
    </source>
</evidence>
<dbReference type="Pfam" id="PF17210">
    <property type="entry name" value="SdrD_B"/>
    <property type="match status" value="2"/>
</dbReference>
<feature type="compositionally biased region" description="Polar residues" evidence="4">
    <location>
        <begin position="1796"/>
        <end position="1813"/>
    </location>
</feature>
<dbReference type="Gene3D" id="2.120.10.30">
    <property type="entry name" value="TolB, C-terminal domain"/>
    <property type="match status" value="1"/>
</dbReference>
<dbReference type="NCBIfam" id="NF012211">
    <property type="entry name" value="tand_rpt_95"/>
    <property type="match status" value="7"/>
</dbReference>
<dbReference type="InterPro" id="IPR011042">
    <property type="entry name" value="6-blade_b-propeller_TolB-like"/>
</dbReference>
<evidence type="ECO:0000256" key="3">
    <source>
        <dbReference type="ARBA" id="ARBA00022729"/>
    </source>
</evidence>
<feature type="compositionally biased region" description="Low complexity" evidence="4">
    <location>
        <begin position="2061"/>
        <end position="2076"/>
    </location>
</feature>
<feature type="domain" description="SD-repeat containing protein B" evidence="7">
    <location>
        <begin position="1973"/>
        <end position="2080"/>
    </location>
</feature>
<dbReference type="InterPro" id="IPR047589">
    <property type="entry name" value="DUF11_rpt"/>
</dbReference>
<dbReference type="GO" id="GO:0005576">
    <property type="term" value="C:extracellular region"/>
    <property type="evidence" value="ECO:0007669"/>
    <property type="project" value="UniProtKB-SubCell"/>
</dbReference>
<accession>A0A7G5GZ64</accession>
<keyword evidence="9" id="KW-1185">Reference proteome</keyword>
<evidence type="ECO:0000256" key="2">
    <source>
        <dbReference type="ARBA" id="ARBA00022525"/>
    </source>
</evidence>
<dbReference type="SUPFAM" id="SSF117074">
    <property type="entry name" value="Hypothetical protein PA1324"/>
    <property type="match status" value="2"/>
</dbReference>
<evidence type="ECO:0000256" key="4">
    <source>
        <dbReference type="SAM" id="MobiDB-lite"/>
    </source>
</evidence>
<dbReference type="Pfam" id="PF01345">
    <property type="entry name" value="DUF11"/>
    <property type="match status" value="2"/>
</dbReference>
<dbReference type="Gene3D" id="2.60.40.10">
    <property type="entry name" value="Immunoglobulins"/>
    <property type="match status" value="2"/>
</dbReference>
<proteinExistence type="predicted"/>
<dbReference type="Pfam" id="PF17963">
    <property type="entry name" value="Big_9"/>
    <property type="match status" value="7"/>
</dbReference>
<gene>
    <name evidence="8" type="ORF">H3H32_04145</name>
</gene>
<evidence type="ECO:0000259" key="6">
    <source>
        <dbReference type="Pfam" id="PF01345"/>
    </source>
</evidence>
<keyword evidence="2" id="KW-0964">Secreted</keyword>
<keyword evidence="5" id="KW-0472">Membrane</keyword>
<feature type="domain" description="DUF11" evidence="6">
    <location>
        <begin position="118"/>
        <end position="237"/>
    </location>
</feature>
<dbReference type="RefSeq" id="WP_182461412.1">
    <property type="nucleotide sequence ID" value="NZ_CP059732.1"/>
</dbReference>
<name>A0A7G5GZ64_9BACT</name>
<evidence type="ECO:0000256" key="5">
    <source>
        <dbReference type="SAM" id="Phobius"/>
    </source>
</evidence>
<keyword evidence="5" id="KW-1133">Transmembrane helix</keyword>
<dbReference type="InterPro" id="IPR033764">
    <property type="entry name" value="Sdr_B"/>
</dbReference>
<dbReference type="Proteomes" id="UP000515369">
    <property type="component" value="Chromosome"/>
</dbReference>
<dbReference type="InterPro" id="IPR001434">
    <property type="entry name" value="OmcB-like_DUF11"/>
</dbReference>
<dbReference type="NCBIfam" id="TIGR01451">
    <property type="entry name" value="B_ant_repeat"/>
    <property type="match status" value="2"/>
</dbReference>
<organism evidence="8 9">
    <name type="scientific">Spirosoma foliorum</name>
    <dbReference type="NCBI Taxonomy" id="2710596"/>
    <lineage>
        <taxon>Bacteria</taxon>
        <taxon>Pseudomonadati</taxon>
        <taxon>Bacteroidota</taxon>
        <taxon>Cytophagia</taxon>
        <taxon>Cytophagales</taxon>
        <taxon>Cytophagaceae</taxon>
        <taxon>Spirosoma</taxon>
    </lineage>
</organism>
<dbReference type="KEGG" id="sfol:H3H32_04145"/>
<dbReference type="Gene3D" id="2.60.40.3440">
    <property type="match status" value="7"/>
</dbReference>
<dbReference type="SUPFAM" id="SSF63829">
    <property type="entry name" value="Calcium-dependent phosphotriesterase"/>
    <property type="match status" value="1"/>
</dbReference>
<feature type="region of interest" description="Disordered" evidence="4">
    <location>
        <begin position="649"/>
        <end position="682"/>
    </location>
</feature>
<feature type="transmembrane region" description="Helical" evidence="5">
    <location>
        <begin position="70"/>
        <end position="90"/>
    </location>
</feature>
<dbReference type="EMBL" id="CP059732">
    <property type="protein sequence ID" value="QMW04156.1"/>
    <property type="molecule type" value="Genomic_DNA"/>
</dbReference>
<dbReference type="InterPro" id="IPR013783">
    <property type="entry name" value="Ig-like_fold"/>
</dbReference>
<sequence>MTRQHLFRQMLRSSLPYLGVCRKQIPLDTIPAKKPPTDQAMGQTTTQIMTRMKQSFISAAQYAGKRYSTVWWLSPLLILFVLTFPASSMVNKVVKGAADSIIGTITNLASVTDAAISKVGPTTVSPSGVVSYTLLVSNQGTTDLTNVTVTDPVAANFNVTSVSCNAGSGSGTAASCPTSPTPAGLQSGLVIPSIPANSAVALVVTGTATGAIGSSITNTATVSVTGDTNSGNNSSTAVTQITNPSCTGTQSVYKLDPTATAAANSVSANGGTISLVYSLSSGPAVTGIGNSFTVPLQYSDLNAYNGTDHQWSLIGSMFSYSPYGVGSNGFSIGPATAIAGVGLETGSIFNGLPANNLQQEAWAGTARDAEFKNWIQTGAIDPVGTFSITVGDIPATPSGYSLVSKGFTIEGEANASTNGNGFDQAGFWLHPVEQTLYYNAANTSYQIPLEVPYNSSHSYIYTAFSYQSINVRANAGGIRGAVFTGQVVFQNTASCGADLSVTKTPSSGTVLAGNPVTYTVVVSNAGSLAANGATVSDPAVANFTATSVSCSGASGGAVCPTVSVASLQSGNVTIGTFPSGSSVTLVITGLAGSSGTIANTVTVTPPNGTSDFNMANNSRTATTPIGVAIVANPESTTTSPGTAVTIPVLSNDTDNGSPATTSNVTLPTISTPPVTGTATVNNDGTITYTPPPGYNGPVSFTYTICDKTTPTVCSTAVVTVNVQCDKYTLFIGEQNFTTGIPTTLVMTYSSGGATMKCEIPGGGGGEGIAANPATNLVYIASANSKTLQIYNYATGTYVTSIPFSGSKPNGFGEILDISGTADGAYLYLSTYSGLRKFSTATNTVVATYPLANFLSTPVELWGSAVNPTTGNIYVSTNFRNVGSTIQYVSPTLTGSPTLVATAPSGYYYRGLVFDASGNLWAILSGDGVNGADKLVKINGTTGAVIATYTFPTPSSHAASTTNGNVNAWDITVGPDGNMYISTYNGDCVTKFDVTTNSFSTYIPYVANSGGKTLQFVCGDVQCPSALLGGKVWADTDKDGQLDGAETGVASSTVTLYNQNTGAPVSTTVTDASGSYQFTTLPAGNYYVKFTAPTGYTYTTANVGNDATDSDVSSTTGTSGTTGTYSLTVGQANLTVYAGLIPPQPPIATSDINNTRINTPVPGNVLTNDTDPQGLPLTTTLLNQPTNGTVVLNPDGSYVYTPPTNFTGTVNFCYKATNTAGLSSTACVTINVIPDPTTPVNHPPVPNDDDTQTTMGTPVKVVILANDTDPDSNTSGNGQLNTPTLLGQPAQGTAAVNPDGSVTYTPPANFTGVVTFPYQVCDKASSPLCATALVTVTVLPTPPANTTLAPVAVDDALLTMVNTPKQGTVAANDSDPNSPALPLTFTGGQPTHGTVVLNPDGTYTYTPTTGYSGPDSFTYTACNSAGKCDKATVSITVLPLACEKPTLTVGSPVCNPANGTYSVSFFSSVAIITASAGTLSGTIVTGIPVGTNVILTASSGASCANSTTVTSPASCAANPTCSQPQLSVGQPICNGSTYTVAFSLNGAGTVTTSAGTVSGNTVINIPIGTNVVVTATNGSCVSNLSVGSPASCSNVCENPAITLGAPICSGSTYSVSFTTVSGATVVASAGTVSGNQVVNVPSGSSLTLTVTTTNGCSAKVVNLPATNCVQAPIATSDINNTRINTPVPGNVLTNDTDPQGLPLTTTLLNQPTNGTVALNPDGSYVYTPPTNFTGTVNFCYVATNTANLSSTACVTINVIPDPTTPVNHPPVPNDDDTQTTMGTPVKVVILANDTDPDSNTSGNGQLNTPTLLGQPSVGTAAVNPDGSVTYTPPANFTGVVTFPYQVCDKATSPLCATALVTVTVLPTPPVGTTLAPVAVDDALLTMVNTPKQGTVASNDSDPNSPALPLTFTGGQPMHGTVVLNPDGTYTYTPTTGYSGPDSFTYTACNSAGKCDKATVSITVLPPTVVGTVNGYVWNDTNKDGLQSSGETGVANVTVTLYNATTNQPVSSTVTDATGHYVFSNLPQGSYYVQFTTPAGKTYTTPNVGSNDAVDSDAGLNGQTSSFTLSQSQPSSTQDAGLVPICPTCTTNITVK</sequence>
<feature type="domain" description="SD-repeat containing protein B" evidence="7">
    <location>
        <begin position="1027"/>
        <end position="1139"/>
    </location>
</feature>
<feature type="region of interest" description="Disordered" evidence="4">
    <location>
        <begin position="1793"/>
        <end position="1813"/>
    </location>
</feature>
<protein>
    <submittedName>
        <fullName evidence="8">Tandem-95 repeat protein</fullName>
    </submittedName>
</protein>
<comment type="subcellular location">
    <subcellularLocation>
        <location evidence="1">Secreted</location>
    </subcellularLocation>
</comment>
<reference evidence="8 9" key="1">
    <citation type="submission" date="2020-07" db="EMBL/GenBank/DDBJ databases">
        <title>Spirosoma foliorum sp. nov., isolated from the leaves on the Nejang mountain Korea, Republic of.</title>
        <authorList>
            <person name="Ho H."/>
            <person name="Lee Y.-J."/>
            <person name="Nurcahyanto D.-A."/>
            <person name="Kim S.-G."/>
        </authorList>
    </citation>
    <scope>NUCLEOTIDE SEQUENCE [LARGE SCALE GENOMIC DNA]</scope>
    <source>
        <strain evidence="8 9">PL0136</strain>
    </source>
</reference>
<feature type="region of interest" description="Disordered" evidence="4">
    <location>
        <begin position="2041"/>
        <end position="2078"/>
    </location>
</feature>
<keyword evidence="3" id="KW-0732">Signal</keyword>
<feature type="domain" description="DUF11" evidence="6">
    <location>
        <begin position="498"/>
        <end position="622"/>
    </location>
</feature>
<evidence type="ECO:0000259" key="7">
    <source>
        <dbReference type="Pfam" id="PF17210"/>
    </source>
</evidence>
<evidence type="ECO:0000313" key="8">
    <source>
        <dbReference type="EMBL" id="QMW04156.1"/>
    </source>
</evidence>
<evidence type="ECO:0000256" key="1">
    <source>
        <dbReference type="ARBA" id="ARBA00004613"/>
    </source>
</evidence>
<keyword evidence="5" id="KW-0812">Transmembrane</keyword>